<proteinExistence type="predicted"/>
<organism evidence="1 2">
    <name type="scientific">Xenopus laevis</name>
    <name type="common">African clawed frog</name>
    <dbReference type="NCBI Taxonomy" id="8355"/>
    <lineage>
        <taxon>Eukaryota</taxon>
        <taxon>Metazoa</taxon>
        <taxon>Chordata</taxon>
        <taxon>Craniata</taxon>
        <taxon>Vertebrata</taxon>
        <taxon>Euteleostomi</taxon>
        <taxon>Amphibia</taxon>
        <taxon>Batrachia</taxon>
        <taxon>Anura</taxon>
        <taxon>Pipoidea</taxon>
        <taxon>Pipidae</taxon>
        <taxon>Xenopodinae</taxon>
        <taxon>Xenopus</taxon>
        <taxon>Xenopus</taxon>
    </lineage>
</organism>
<dbReference type="AlphaFoldDB" id="A0A974CNJ2"/>
<accession>A0A974CNJ2</accession>
<name>A0A974CNJ2_XENLA</name>
<protein>
    <submittedName>
        <fullName evidence="1">Uncharacterized protein</fullName>
    </submittedName>
</protein>
<sequence length="105" mass="12035">MPFPKLKSHVQKLANLILTATKQVIARNWKKIQPPTGTELKTAIQNIRRMEYLAGHRLYLSQITSILNSFQLLWAGLQRQFRHIEEELGSVWEVGVTMECGVAYG</sequence>
<dbReference type="Proteomes" id="UP000694892">
    <property type="component" value="Chromosome 6L"/>
</dbReference>
<dbReference type="EMBL" id="CM004476">
    <property type="protein sequence ID" value="OCT75506.1"/>
    <property type="molecule type" value="Genomic_DNA"/>
</dbReference>
<evidence type="ECO:0000313" key="2">
    <source>
        <dbReference type="Proteomes" id="UP000694892"/>
    </source>
</evidence>
<reference evidence="2" key="1">
    <citation type="journal article" date="2016" name="Nature">
        <title>Genome evolution in the allotetraploid frog Xenopus laevis.</title>
        <authorList>
            <person name="Session A.M."/>
            <person name="Uno Y."/>
            <person name="Kwon T."/>
            <person name="Chapman J.A."/>
            <person name="Toyoda A."/>
            <person name="Takahashi S."/>
            <person name="Fukui A."/>
            <person name="Hikosaka A."/>
            <person name="Suzuki A."/>
            <person name="Kondo M."/>
            <person name="van Heeringen S.J."/>
            <person name="Quigley I."/>
            <person name="Heinz S."/>
            <person name="Ogino H."/>
            <person name="Ochi H."/>
            <person name="Hellsten U."/>
            <person name="Lyons J.B."/>
            <person name="Simakov O."/>
            <person name="Putnam N."/>
            <person name="Stites J."/>
            <person name="Kuroki Y."/>
            <person name="Tanaka T."/>
            <person name="Michiue T."/>
            <person name="Watanabe M."/>
            <person name="Bogdanovic O."/>
            <person name="Lister R."/>
            <person name="Georgiou G."/>
            <person name="Paranjpe S.S."/>
            <person name="van Kruijsbergen I."/>
            <person name="Shu S."/>
            <person name="Carlson J."/>
            <person name="Kinoshita T."/>
            <person name="Ohta Y."/>
            <person name="Mawaribuchi S."/>
            <person name="Jenkins J."/>
            <person name="Grimwood J."/>
            <person name="Schmutz J."/>
            <person name="Mitros T."/>
            <person name="Mozaffari S.V."/>
            <person name="Suzuki Y."/>
            <person name="Haramoto Y."/>
            <person name="Yamamoto T.S."/>
            <person name="Takagi C."/>
            <person name="Heald R."/>
            <person name="Miller K."/>
            <person name="Haudenschild C."/>
            <person name="Kitzman J."/>
            <person name="Nakayama T."/>
            <person name="Izutsu Y."/>
            <person name="Robert J."/>
            <person name="Fortriede J."/>
            <person name="Burns K."/>
            <person name="Lotay V."/>
            <person name="Karimi K."/>
            <person name="Yasuoka Y."/>
            <person name="Dichmann D.S."/>
            <person name="Flajnik M.F."/>
            <person name="Houston D.W."/>
            <person name="Shendure J."/>
            <person name="DuPasquier L."/>
            <person name="Vize P.D."/>
            <person name="Zorn A.M."/>
            <person name="Ito M."/>
            <person name="Marcotte E.M."/>
            <person name="Wallingford J.B."/>
            <person name="Ito Y."/>
            <person name="Asashima M."/>
            <person name="Ueno N."/>
            <person name="Matsuda Y."/>
            <person name="Veenstra G.J."/>
            <person name="Fujiyama A."/>
            <person name="Harland R.M."/>
            <person name="Taira M."/>
            <person name="Rokhsar D.S."/>
        </authorList>
    </citation>
    <scope>NUCLEOTIDE SEQUENCE [LARGE SCALE GENOMIC DNA]</scope>
    <source>
        <strain evidence="2">J</strain>
    </source>
</reference>
<gene>
    <name evidence="1" type="ORF">XELAEV_18030687mg</name>
</gene>
<evidence type="ECO:0000313" key="1">
    <source>
        <dbReference type="EMBL" id="OCT75506.1"/>
    </source>
</evidence>